<name>A0A6P4XRK0_BRABE</name>
<sequence length="393" mass="43235">MPAKKKNKITRRASNPWTCFLKRTLTGKSANPNAIQEASRQYKLLETEDPGLLAELKEEAKNNKKTTVEDLNQEEKELEAQRLYKELCKTVNKLHRCGWEGMGVFYSALSNNVTTCGTPKGESFLDDNPQMLLRFGSLASSGKYGERKKESVEDLRARVRDILNNKWYLATKEKHFSYKKFLEGKVEVEGLPDGVDLKNPCDMGSTSLRAIIGSQDTIVVRPVTAEQDESLPAHNHVELNEDHGTPTAGQLLRSVAEGLAEAGQERAEVSLVGETAAVNPEETDTQNTQPSPTPTTGKKTGATAVNPEETDTQNTQPSPTPTTGKKTGTAKKTKAVNSKKKTQNKRRPPSKSSAAKKKKTTQQNIPGLEPDDFSSDDDRPLSKLKSNRDTPAS</sequence>
<dbReference type="InterPro" id="IPR036647">
    <property type="entry name" value="GTF2I-like_rpt_sf"/>
</dbReference>
<keyword evidence="1" id="KW-0175">Coiled coil</keyword>
<dbReference type="SUPFAM" id="SSF117773">
    <property type="entry name" value="GTF2I-like repeat"/>
    <property type="match status" value="1"/>
</dbReference>
<evidence type="ECO:0000256" key="1">
    <source>
        <dbReference type="SAM" id="Coils"/>
    </source>
</evidence>
<proteinExistence type="predicted"/>
<evidence type="ECO:0000313" key="4">
    <source>
        <dbReference type="RefSeq" id="XP_019614708.1"/>
    </source>
</evidence>
<dbReference type="GeneID" id="109462590"/>
<dbReference type="AlphaFoldDB" id="A0A6P4XRK0"/>
<keyword evidence="3" id="KW-1185">Reference proteome</keyword>
<evidence type="ECO:0000256" key="2">
    <source>
        <dbReference type="SAM" id="MobiDB-lite"/>
    </source>
</evidence>
<feature type="compositionally biased region" description="Basic residues" evidence="2">
    <location>
        <begin position="328"/>
        <end position="360"/>
    </location>
</feature>
<feature type="compositionally biased region" description="Low complexity" evidence="2">
    <location>
        <begin position="285"/>
        <end position="304"/>
    </location>
</feature>
<feature type="compositionally biased region" description="Low complexity" evidence="2">
    <location>
        <begin position="312"/>
        <end position="327"/>
    </location>
</feature>
<feature type="region of interest" description="Disordered" evidence="2">
    <location>
        <begin position="277"/>
        <end position="393"/>
    </location>
</feature>
<dbReference type="KEGG" id="bbel:109462590"/>
<evidence type="ECO:0000313" key="3">
    <source>
        <dbReference type="Proteomes" id="UP000515135"/>
    </source>
</evidence>
<dbReference type="Proteomes" id="UP000515135">
    <property type="component" value="Unplaced"/>
</dbReference>
<dbReference type="OrthoDB" id="10364861at2759"/>
<dbReference type="RefSeq" id="XP_019614708.1">
    <property type="nucleotide sequence ID" value="XM_019759149.1"/>
</dbReference>
<feature type="coiled-coil region" evidence="1">
    <location>
        <begin position="54"/>
        <end position="81"/>
    </location>
</feature>
<gene>
    <name evidence="4" type="primary">LOC109462590</name>
</gene>
<accession>A0A6P4XRK0</accession>
<organism evidence="3 4">
    <name type="scientific">Branchiostoma belcheri</name>
    <name type="common">Amphioxus</name>
    <dbReference type="NCBI Taxonomy" id="7741"/>
    <lineage>
        <taxon>Eukaryota</taxon>
        <taxon>Metazoa</taxon>
        <taxon>Chordata</taxon>
        <taxon>Cephalochordata</taxon>
        <taxon>Leptocardii</taxon>
        <taxon>Amphioxiformes</taxon>
        <taxon>Branchiostomatidae</taxon>
        <taxon>Branchiostoma</taxon>
    </lineage>
</organism>
<reference evidence="4" key="1">
    <citation type="submission" date="2025-08" db="UniProtKB">
        <authorList>
            <consortium name="RefSeq"/>
        </authorList>
    </citation>
    <scope>IDENTIFICATION</scope>
    <source>
        <tissue evidence="4">Gonad</tissue>
    </source>
</reference>
<protein>
    <submittedName>
        <fullName evidence="4">Uncharacterized protein LOC109462590 isoform X1</fullName>
    </submittedName>
</protein>
<dbReference type="Gene3D" id="3.90.1460.10">
    <property type="entry name" value="GTF2I-like"/>
    <property type="match status" value="1"/>
</dbReference>